<organism evidence="2 3">
    <name type="scientific">Actinoplanes aureus</name>
    <dbReference type="NCBI Taxonomy" id="2792083"/>
    <lineage>
        <taxon>Bacteria</taxon>
        <taxon>Bacillati</taxon>
        <taxon>Actinomycetota</taxon>
        <taxon>Actinomycetes</taxon>
        <taxon>Micromonosporales</taxon>
        <taxon>Micromonosporaceae</taxon>
        <taxon>Actinoplanes</taxon>
    </lineage>
</organism>
<evidence type="ECO:0000313" key="3">
    <source>
        <dbReference type="Proteomes" id="UP000598146"/>
    </source>
</evidence>
<sequence length="424" mass="45735">MTDRRQVAHLLRRLTFGPTSAEVDAAVRAGPDATLAALLRPAGPVAGLPSAADPVAALGPDASREDRQRARRDQRDQVNAAIRWWLGRMAGGGAAEKLVFFWHGHWATSVRKVRSAPLMLAQQQTFRRYGTGDTGPLVRAMLRDPALILWLDGQKNTRKAPNENLAREVMELFTLGVGAYSEDDVKAGARVLTGWQVDRAAGTAGLVARRHDDRPVTLLGRTGTFDADSYADLLVRHEAHLPFLVQRLWVRYGSGTAPPADVTARVVTAGRDTTALLAAVCRDPGFAGTRGALVKQPVEWLIGAVRQLGVPMTGLSIEEQQQLVNALRALGQVPLRPPSVGGWPVGAAWLTTSSTLARLRAGQRLAALAPAAADRLTGADRLEALADLLVVDGWSDRTRDALREVRQPRRLLALGLASPEYAVH</sequence>
<reference evidence="2" key="1">
    <citation type="submission" date="2020-11" db="EMBL/GenBank/DDBJ databases">
        <title>Isolation and identification of active actinomycetes.</title>
        <authorList>
            <person name="Sun X."/>
        </authorList>
    </citation>
    <scope>NUCLEOTIDE SEQUENCE</scope>
    <source>
        <strain evidence="2">NEAU-A11</strain>
    </source>
</reference>
<dbReference type="Proteomes" id="UP000598146">
    <property type="component" value="Unassembled WGS sequence"/>
</dbReference>
<gene>
    <name evidence="2" type="ORF">I4J89_12265</name>
</gene>
<comment type="caution">
    <text evidence="2">The sequence shown here is derived from an EMBL/GenBank/DDBJ whole genome shotgun (WGS) entry which is preliminary data.</text>
</comment>
<name>A0A931C848_9ACTN</name>
<dbReference type="RefSeq" id="WP_196414038.1">
    <property type="nucleotide sequence ID" value="NZ_JADQTO010000005.1"/>
</dbReference>
<protein>
    <submittedName>
        <fullName evidence="2">DUF1800 domain-containing protein</fullName>
    </submittedName>
</protein>
<dbReference type="AlphaFoldDB" id="A0A931C848"/>
<accession>A0A931C848</accession>
<dbReference type="EMBL" id="JADQTO010000005">
    <property type="protein sequence ID" value="MBG0562238.1"/>
    <property type="molecule type" value="Genomic_DNA"/>
</dbReference>
<feature type="compositionally biased region" description="Basic and acidic residues" evidence="1">
    <location>
        <begin position="62"/>
        <end position="74"/>
    </location>
</feature>
<feature type="region of interest" description="Disordered" evidence="1">
    <location>
        <begin position="50"/>
        <end position="74"/>
    </location>
</feature>
<proteinExistence type="predicted"/>
<dbReference type="Pfam" id="PF08811">
    <property type="entry name" value="DUF1800"/>
    <property type="match status" value="1"/>
</dbReference>
<dbReference type="InterPro" id="IPR014917">
    <property type="entry name" value="DUF1800"/>
</dbReference>
<evidence type="ECO:0000313" key="2">
    <source>
        <dbReference type="EMBL" id="MBG0562238.1"/>
    </source>
</evidence>
<evidence type="ECO:0000256" key="1">
    <source>
        <dbReference type="SAM" id="MobiDB-lite"/>
    </source>
</evidence>
<keyword evidence="3" id="KW-1185">Reference proteome</keyword>